<keyword evidence="1" id="KW-0472">Membrane</keyword>
<evidence type="ECO:0000313" key="2">
    <source>
        <dbReference type="EMBL" id="GAA0187455.1"/>
    </source>
</evidence>
<feature type="transmembrane region" description="Helical" evidence="1">
    <location>
        <begin position="43"/>
        <end position="65"/>
    </location>
</feature>
<protein>
    <submittedName>
        <fullName evidence="2">Uncharacterized protein</fullName>
    </submittedName>
</protein>
<dbReference type="Proteomes" id="UP001454036">
    <property type="component" value="Unassembled WGS sequence"/>
</dbReference>
<dbReference type="Gene3D" id="2.40.50.140">
    <property type="entry name" value="Nucleic acid-binding proteins"/>
    <property type="match status" value="1"/>
</dbReference>
<gene>
    <name evidence="2" type="ORF">LIER_34743</name>
</gene>
<sequence length="154" mass="17428">MLNEDLIIGLLVVITKVMPTLVRHKNGTRHKHYVFTDDQGNTIPAIVYGTLIPLFANVLSLYGVYTISNAEVKPPTTTQLLDRYTTHWILQRRTIVRPLRQEERNLRYFIDGITPIDMITEEMADKEAVVDIMAIVIQVGDSQTATTQYGDGVV</sequence>
<evidence type="ECO:0000313" key="3">
    <source>
        <dbReference type="Proteomes" id="UP001454036"/>
    </source>
</evidence>
<dbReference type="InterPro" id="IPR012340">
    <property type="entry name" value="NA-bd_OB-fold"/>
</dbReference>
<evidence type="ECO:0000256" key="1">
    <source>
        <dbReference type="SAM" id="Phobius"/>
    </source>
</evidence>
<keyword evidence="1" id="KW-1133">Transmembrane helix</keyword>
<dbReference type="AlphaFoldDB" id="A0AAV3S347"/>
<dbReference type="EMBL" id="BAABME010014726">
    <property type="protein sequence ID" value="GAA0187455.1"/>
    <property type="molecule type" value="Genomic_DNA"/>
</dbReference>
<accession>A0AAV3S347</accession>
<reference evidence="2 3" key="1">
    <citation type="submission" date="2024-01" db="EMBL/GenBank/DDBJ databases">
        <title>The complete chloroplast genome sequence of Lithospermum erythrorhizon: insights into the phylogenetic relationship among Boraginaceae species and the maternal lineages of purple gromwells.</title>
        <authorList>
            <person name="Okada T."/>
            <person name="Watanabe K."/>
        </authorList>
    </citation>
    <scope>NUCLEOTIDE SEQUENCE [LARGE SCALE GENOMIC DNA]</scope>
</reference>
<proteinExistence type="predicted"/>
<keyword evidence="3" id="KW-1185">Reference proteome</keyword>
<feature type="transmembrane region" description="Helical" evidence="1">
    <location>
        <begin position="6"/>
        <end position="22"/>
    </location>
</feature>
<keyword evidence="1" id="KW-0812">Transmembrane</keyword>
<name>A0AAV3S347_LITER</name>
<organism evidence="2 3">
    <name type="scientific">Lithospermum erythrorhizon</name>
    <name type="common">Purple gromwell</name>
    <name type="synonym">Lithospermum officinale var. erythrorhizon</name>
    <dbReference type="NCBI Taxonomy" id="34254"/>
    <lineage>
        <taxon>Eukaryota</taxon>
        <taxon>Viridiplantae</taxon>
        <taxon>Streptophyta</taxon>
        <taxon>Embryophyta</taxon>
        <taxon>Tracheophyta</taxon>
        <taxon>Spermatophyta</taxon>
        <taxon>Magnoliopsida</taxon>
        <taxon>eudicotyledons</taxon>
        <taxon>Gunneridae</taxon>
        <taxon>Pentapetalae</taxon>
        <taxon>asterids</taxon>
        <taxon>lamiids</taxon>
        <taxon>Boraginales</taxon>
        <taxon>Boraginaceae</taxon>
        <taxon>Boraginoideae</taxon>
        <taxon>Lithospermeae</taxon>
        <taxon>Lithospermum</taxon>
    </lineage>
</organism>
<comment type="caution">
    <text evidence="2">The sequence shown here is derived from an EMBL/GenBank/DDBJ whole genome shotgun (WGS) entry which is preliminary data.</text>
</comment>